<dbReference type="WBParaSite" id="OFLC_0000717501-mRNA-1">
    <property type="protein sequence ID" value="OFLC_0000717501-mRNA-1"/>
    <property type="gene ID" value="OFLC_0000717501"/>
</dbReference>
<dbReference type="AlphaFoldDB" id="A0A183HI64"/>
<dbReference type="Proteomes" id="UP000267606">
    <property type="component" value="Unassembled WGS sequence"/>
</dbReference>
<sequence length="297" mass="30796">MNFSSGFDVPSNSNDFNESTEFDNSDTSTGLTSESGIIETEFGNGKFPTNGHSLMKFGGGRPPPVDFNEPSIGVFGSGDQKKPEEQFSSTDDPNGLSKIAEVSKTIENLTTEDPKTTEKIVGTASSIETTLLTTSSESVERVGTLPPAQPILKNSGLLPALPPSDFFGEFGTGRGRIPMRNTLDEASVAESIFTGDSALVPNRLGPSGDGLGPPIPSGAAIPPPGPAVGIGGSAAGILPTLPDHFLKTQTPATTIKPSALLSFLTKADVGFNQALNHFEHGTPAESAAIDILEVNLV</sequence>
<feature type="region of interest" description="Disordered" evidence="1">
    <location>
        <begin position="1"/>
        <end position="96"/>
    </location>
</feature>
<proteinExistence type="predicted"/>
<evidence type="ECO:0000313" key="2">
    <source>
        <dbReference type="EMBL" id="VDO49692.1"/>
    </source>
</evidence>
<accession>A0A183HI64</accession>
<keyword evidence="3" id="KW-1185">Reference proteome</keyword>
<organism evidence="4">
    <name type="scientific">Onchocerca flexuosa</name>
    <dbReference type="NCBI Taxonomy" id="387005"/>
    <lineage>
        <taxon>Eukaryota</taxon>
        <taxon>Metazoa</taxon>
        <taxon>Ecdysozoa</taxon>
        <taxon>Nematoda</taxon>
        <taxon>Chromadorea</taxon>
        <taxon>Rhabditida</taxon>
        <taxon>Spirurina</taxon>
        <taxon>Spiruromorpha</taxon>
        <taxon>Filarioidea</taxon>
        <taxon>Onchocercidae</taxon>
        <taxon>Onchocerca</taxon>
    </lineage>
</organism>
<feature type="compositionally biased region" description="Polar residues" evidence="1">
    <location>
        <begin position="25"/>
        <end position="35"/>
    </location>
</feature>
<feature type="compositionally biased region" description="Polar residues" evidence="1">
    <location>
        <begin position="1"/>
        <end position="17"/>
    </location>
</feature>
<protein>
    <submittedName>
        <fullName evidence="4">UBA domain-containing protein</fullName>
    </submittedName>
</protein>
<gene>
    <name evidence="2" type="ORF">OFLC_LOCUS7174</name>
</gene>
<reference evidence="2 3" key="2">
    <citation type="submission" date="2018-11" db="EMBL/GenBank/DDBJ databases">
        <authorList>
            <consortium name="Pathogen Informatics"/>
        </authorList>
    </citation>
    <scope>NUCLEOTIDE SEQUENCE [LARGE SCALE GENOMIC DNA]</scope>
</reference>
<reference evidence="4" key="1">
    <citation type="submission" date="2016-06" db="UniProtKB">
        <authorList>
            <consortium name="WormBaseParasite"/>
        </authorList>
    </citation>
    <scope>IDENTIFICATION</scope>
</reference>
<evidence type="ECO:0000313" key="3">
    <source>
        <dbReference type="Proteomes" id="UP000267606"/>
    </source>
</evidence>
<name>A0A183HI64_9BILA</name>
<dbReference type="EMBL" id="UZAJ01007310">
    <property type="protein sequence ID" value="VDO49692.1"/>
    <property type="molecule type" value="Genomic_DNA"/>
</dbReference>
<evidence type="ECO:0000256" key="1">
    <source>
        <dbReference type="SAM" id="MobiDB-lite"/>
    </source>
</evidence>
<evidence type="ECO:0000313" key="4">
    <source>
        <dbReference type="WBParaSite" id="OFLC_0000717501-mRNA-1"/>
    </source>
</evidence>